<dbReference type="GO" id="GO:0000329">
    <property type="term" value="C:fungal-type vacuole membrane"/>
    <property type="evidence" value="ECO:0007669"/>
    <property type="project" value="TreeGrafter"/>
</dbReference>
<sequence length="350" mass="38399">MADSWGWRWEFGVQVPFLFILTIVAMFALPADLGLYGREPESIWTVLKTFDIKGSILLTIAIIFLILGLSLGGNVLPWSHPFIISSIVIAALSFPIFLHIETKAQRPVMPPHLIGKSPHGNLILSNFLGCIMQFAIFFNVPLFFQGVLLSSATNSGLRLALPSGFASLVGAATGFLITYTKRLKWPLVLGAVMYLFGTIVLATMRPGWPEWLYLLCLLPTSAGQGFQAPGTFIAVLAASEQQAQAVTTSTLLLWRSIGLIIGVASSSLVVQNALVWYLEAYVDGPEKETVIRQVRKSVEAIRSLSPEYQTQVIRSYEAALRLTFICLVALAVITVLLILPVRLPRLGTRK</sequence>
<keyword evidence="4 5" id="KW-0472">Membrane</keyword>
<dbReference type="Gene3D" id="1.20.1250.20">
    <property type="entry name" value="MFS general substrate transporter like domains"/>
    <property type="match status" value="1"/>
</dbReference>
<dbReference type="InterPro" id="IPR036259">
    <property type="entry name" value="MFS_trans_sf"/>
</dbReference>
<keyword evidence="7" id="KW-1185">Reference proteome</keyword>
<feature type="transmembrane region" description="Helical" evidence="5">
    <location>
        <begin position="211"/>
        <end position="236"/>
    </location>
</feature>
<feature type="transmembrane region" description="Helical" evidence="5">
    <location>
        <begin position="15"/>
        <end position="35"/>
    </location>
</feature>
<accession>R8BI44</accession>
<dbReference type="OrthoDB" id="419537at2759"/>
<dbReference type="GO" id="GO:0015174">
    <property type="term" value="F:basic amino acid transmembrane transporter activity"/>
    <property type="evidence" value="ECO:0007669"/>
    <property type="project" value="TreeGrafter"/>
</dbReference>
<name>R8BI44_PHAM7</name>
<feature type="transmembrane region" description="Helical" evidence="5">
    <location>
        <begin position="56"/>
        <end position="76"/>
    </location>
</feature>
<dbReference type="RefSeq" id="XP_007916253.1">
    <property type="nucleotide sequence ID" value="XM_007918062.1"/>
</dbReference>
<dbReference type="PANTHER" id="PTHR23501:SF67">
    <property type="entry name" value="MFS MULTIDRUG EFFLUX TRANSPORTER (EUROFUNG)"/>
    <property type="match status" value="1"/>
</dbReference>
<feature type="transmembrane region" description="Helical" evidence="5">
    <location>
        <begin position="318"/>
        <end position="341"/>
    </location>
</feature>
<feature type="transmembrane region" description="Helical" evidence="5">
    <location>
        <begin position="156"/>
        <end position="178"/>
    </location>
</feature>
<evidence type="ECO:0000256" key="5">
    <source>
        <dbReference type="SAM" id="Phobius"/>
    </source>
</evidence>
<evidence type="ECO:0000256" key="3">
    <source>
        <dbReference type="ARBA" id="ARBA00022989"/>
    </source>
</evidence>
<dbReference type="PANTHER" id="PTHR23501">
    <property type="entry name" value="MAJOR FACILITATOR SUPERFAMILY"/>
    <property type="match status" value="1"/>
</dbReference>
<dbReference type="Proteomes" id="UP000014074">
    <property type="component" value="Unassembled WGS sequence"/>
</dbReference>
<reference evidence="7" key="1">
    <citation type="journal article" date="2013" name="Genome Announc.">
        <title>Draft genome sequence of the ascomycete Phaeoacremonium aleophilum strain UCR-PA7, a causal agent of the esca disease complex in grapevines.</title>
        <authorList>
            <person name="Blanco-Ulate B."/>
            <person name="Rolshausen P."/>
            <person name="Cantu D."/>
        </authorList>
    </citation>
    <scope>NUCLEOTIDE SEQUENCE [LARGE SCALE GENOMIC DNA]</scope>
    <source>
        <strain evidence="7">UCR-PA7</strain>
    </source>
</reference>
<evidence type="ECO:0000256" key="1">
    <source>
        <dbReference type="ARBA" id="ARBA00004141"/>
    </source>
</evidence>
<proteinExistence type="predicted"/>
<protein>
    <submittedName>
        <fullName evidence="6">Putative major facilitator superfamily transporter protein</fullName>
    </submittedName>
</protein>
<feature type="transmembrane region" description="Helical" evidence="5">
    <location>
        <begin position="82"/>
        <end position="100"/>
    </location>
</feature>
<feature type="transmembrane region" description="Helical" evidence="5">
    <location>
        <begin position="121"/>
        <end position="144"/>
    </location>
</feature>
<evidence type="ECO:0000313" key="7">
    <source>
        <dbReference type="Proteomes" id="UP000014074"/>
    </source>
</evidence>
<keyword evidence="3 5" id="KW-1133">Transmembrane helix</keyword>
<evidence type="ECO:0000256" key="4">
    <source>
        <dbReference type="ARBA" id="ARBA00023136"/>
    </source>
</evidence>
<dbReference type="AlphaFoldDB" id="R8BI44"/>
<dbReference type="SUPFAM" id="SSF103473">
    <property type="entry name" value="MFS general substrate transporter"/>
    <property type="match status" value="1"/>
</dbReference>
<dbReference type="GeneID" id="19326079"/>
<keyword evidence="2 5" id="KW-0812">Transmembrane</keyword>
<dbReference type="EMBL" id="KB933183">
    <property type="protein sequence ID" value="EON98944.1"/>
    <property type="molecule type" value="Genomic_DNA"/>
</dbReference>
<gene>
    <name evidence="6" type="ORF">UCRPA7_5515</name>
</gene>
<comment type="subcellular location">
    <subcellularLocation>
        <location evidence="1">Membrane</location>
        <topology evidence="1">Multi-pass membrane protein</topology>
    </subcellularLocation>
</comment>
<feature type="transmembrane region" description="Helical" evidence="5">
    <location>
        <begin position="185"/>
        <end position="205"/>
    </location>
</feature>
<evidence type="ECO:0000313" key="6">
    <source>
        <dbReference type="EMBL" id="EON98944.1"/>
    </source>
</evidence>
<organism evidence="6 7">
    <name type="scientific">Phaeoacremonium minimum (strain UCR-PA7)</name>
    <name type="common">Esca disease fungus</name>
    <name type="synonym">Togninia minima</name>
    <dbReference type="NCBI Taxonomy" id="1286976"/>
    <lineage>
        <taxon>Eukaryota</taxon>
        <taxon>Fungi</taxon>
        <taxon>Dikarya</taxon>
        <taxon>Ascomycota</taxon>
        <taxon>Pezizomycotina</taxon>
        <taxon>Sordariomycetes</taxon>
        <taxon>Sordariomycetidae</taxon>
        <taxon>Togniniales</taxon>
        <taxon>Togniniaceae</taxon>
        <taxon>Phaeoacremonium</taxon>
    </lineage>
</organism>
<dbReference type="eggNOG" id="KOG0254">
    <property type="taxonomic scope" value="Eukaryota"/>
</dbReference>
<dbReference type="KEGG" id="tmn:UCRPA7_5515"/>
<feature type="transmembrane region" description="Helical" evidence="5">
    <location>
        <begin position="257"/>
        <end position="278"/>
    </location>
</feature>
<evidence type="ECO:0000256" key="2">
    <source>
        <dbReference type="ARBA" id="ARBA00022692"/>
    </source>
</evidence>
<dbReference type="HOGENOM" id="CLU_000960_0_0_1"/>